<dbReference type="OrthoDB" id="9791807at2"/>
<gene>
    <name evidence="6" type="ORF">BJI69_12400</name>
</gene>
<dbReference type="KEGG" id="lrz:BJI69_12400"/>
<dbReference type="PANTHER" id="PTHR30028">
    <property type="entry name" value="UPF0014 INNER MEMBRANE PROTEIN YBBM-RELATED"/>
    <property type="match status" value="1"/>
</dbReference>
<dbReference type="InterPro" id="IPR005226">
    <property type="entry name" value="UPF0014_fam"/>
</dbReference>
<comment type="similarity">
    <text evidence="2">Belongs to the UPF0014 family.</text>
</comment>
<sequence>MTPLSLHAGDIAIAAILLVVDAALSIGLRLRFHRALAIASLRMVVQLVAVGYLLRYVFAGHSPWLTAALVLAMSLVAVREVAVRPTRRLVGGNAIVALPNVLGVVLLTSCFALMTAIRPHPWYDARYAIPLVGILLGSILNAASIALAGVLDNVRQQRDAIEAQLMLGATFRTATAPLLRRAIRSAMVPVINQMAAAGVITLPGTMTGQMLAGADPVEAVKYQILLLILLTGASCLAAVGTAYACVARLRDDRERLRLDHLR</sequence>
<dbReference type="PANTHER" id="PTHR30028:SF0">
    <property type="entry name" value="PROTEIN ALUMINUM SENSITIVE 3"/>
    <property type="match status" value="1"/>
</dbReference>
<evidence type="ECO:0000256" key="5">
    <source>
        <dbReference type="ARBA" id="ARBA00023136"/>
    </source>
</evidence>
<dbReference type="Pfam" id="PF03649">
    <property type="entry name" value="UPF0014"/>
    <property type="match status" value="1"/>
</dbReference>
<keyword evidence="5" id="KW-0472">Membrane</keyword>
<dbReference type="STRING" id="1440763.BJI69_12400"/>
<accession>A0A0G9H728</accession>
<protein>
    <submittedName>
        <fullName evidence="6">Iron export ABC transporter permease subunit FetB</fullName>
    </submittedName>
</protein>
<name>A0A0G9H728_9GAMM</name>
<organism evidence="6 7">
    <name type="scientific">Luteibacter rhizovicinus DSM 16549</name>
    <dbReference type="NCBI Taxonomy" id="1440763"/>
    <lineage>
        <taxon>Bacteria</taxon>
        <taxon>Pseudomonadati</taxon>
        <taxon>Pseudomonadota</taxon>
        <taxon>Gammaproteobacteria</taxon>
        <taxon>Lysobacterales</taxon>
        <taxon>Rhodanobacteraceae</taxon>
        <taxon>Luteibacter</taxon>
    </lineage>
</organism>
<comment type="subcellular location">
    <subcellularLocation>
        <location evidence="1">Membrane</location>
        <topology evidence="1">Multi-pass membrane protein</topology>
    </subcellularLocation>
</comment>
<dbReference type="AlphaFoldDB" id="A0A0G9H728"/>
<keyword evidence="7" id="KW-1185">Reference proteome</keyword>
<reference evidence="7" key="1">
    <citation type="submission" date="2016-09" db="EMBL/GenBank/DDBJ databases">
        <authorList>
            <person name="Lysoe E."/>
        </authorList>
    </citation>
    <scope>NUCLEOTIDE SEQUENCE [LARGE SCALE GENOMIC DNA]</scope>
    <source>
        <strain evidence="7">LJ96T</strain>
    </source>
</reference>
<evidence type="ECO:0000256" key="4">
    <source>
        <dbReference type="ARBA" id="ARBA00022989"/>
    </source>
</evidence>
<evidence type="ECO:0000256" key="2">
    <source>
        <dbReference type="ARBA" id="ARBA00005268"/>
    </source>
</evidence>
<dbReference type="Proteomes" id="UP000182987">
    <property type="component" value="Chromosome"/>
</dbReference>
<keyword evidence="3" id="KW-0812">Transmembrane</keyword>
<dbReference type="EMBL" id="CP017480">
    <property type="protein sequence ID" value="APG04619.1"/>
    <property type="molecule type" value="Genomic_DNA"/>
</dbReference>
<proteinExistence type="inferred from homology"/>
<evidence type="ECO:0000313" key="7">
    <source>
        <dbReference type="Proteomes" id="UP000182987"/>
    </source>
</evidence>
<evidence type="ECO:0000256" key="3">
    <source>
        <dbReference type="ARBA" id="ARBA00022692"/>
    </source>
</evidence>
<dbReference type="RefSeq" id="WP_046968879.1">
    <property type="nucleotide sequence ID" value="NZ_CP017480.1"/>
</dbReference>
<evidence type="ECO:0000256" key="1">
    <source>
        <dbReference type="ARBA" id="ARBA00004141"/>
    </source>
</evidence>
<dbReference type="GO" id="GO:0005886">
    <property type="term" value="C:plasma membrane"/>
    <property type="evidence" value="ECO:0007669"/>
    <property type="project" value="TreeGrafter"/>
</dbReference>
<evidence type="ECO:0000313" key="6">
    <source>
        <dbReference type="EMBL" id="APG04619.1"/>
    </source>
</evidence>
<dbReference type="PATRIC" id="fig|1440763.5.peg.3424"/>
<keyword evidence="4" id="KW-1133">Transmembrane helix</keyword>